<dbReference type="CDD" id="cd01639">
    <property type="entry name" value="IMPase"/>
    <property type="match status" value="2"/>
</dbReference>
<organism evidence="9 10">
    <name type="scientific">Trachymyrmex septentrionalis</name>
    <dbReference type="NCBI Taxonomy" id="34720"/>
    <lineage>
        <taxon>Eukaryota</taxon>
        <taxon>Metazoa</taxon>
        <taxon>Ecdysozoa</taxon>
        <taxon>Arthropoda</taxon>
        <taxon>Hexapoda</taxon>
        <taxon>Insecta</taxon>
        <taxon>Pterygota</taxon>
        <taxon>Neoptera</taxon>
        <taxon>Endopterygota</taxon>
        <taxon>Hymenoptera</taxon>
        <taxon>Apocrita</taxon>
        <taxon>Aculeata</taxon>
        <taxon>Formicoidea</taxon>
        <taxon>Formicidae</taxon>
        <taxon>Myrmicinae</taxon>
        <taxon>Trachymyrmex</taxon>
    </lineage>
</organism>
<comment type="pathway">
    <text evidence="2">Polyol metabolism; myo-inositol biosynthesis; myo-inositol from D-glucose 6-phosphate: step 2/2.</text>
</comment>
<comment type="similarity">
    <text evidence="3">Belongs to the inositol monophosphatase superfamily.</text>
</comment>
<evidence type="ECO:0000256" key="4">
    <source>
        <dbReference type="ARBA" id="ARBA00013106"/>
    </source>
</evidence>
<keyword evidence="6" id="KW-0378">Hydrolase</keyword>
<dbReference type="InterPro" id="IPR000760">
    <property type="entry name" value="Inositol_monophosphatase-like"/>
</dbReference>
<evidence type="ECO:0000256" key="7">
    <source>
        <dbReference type="ARBA" id="ARBA00022842"/>
    </source>
</evidence>
<reference evidence="9 10" key="1">
    <citation type="submission" date="2016-03" db="EMBL/GenBank/DDBJ databases">
        <title>Trachymyrmex septentrionalis WGS genome.</title>
        <authorList>
            <person name="Nygaard S."/>
            <person name="Hu H."/>
            <person name="Boomsma J."/>
            <person name="Zhang G."/>
        </authorList>
    </citation>
    <scope>NUCLEOTIDE SEQUENCE [LARGE SCALE GENOMIC DNA]</scope>
    <source>
        <strain evidence="9">Tsep2-gDNA-1</strain>
        <tissue evidence="9">Whole body</tissue>
    </source>
</reference>
<proteinExistence type="inferred from homology"/>
<name>A0A195EQH2_9HYME</name>
<feature type="binding site" evidence="8">
    <location>
        <position position="503"/>
    </location>
    <ligand>
        <name>Mg(2+)</name>
        <dbReference type="ChEBI" id="CHEBI:18420"/>
        <label>1</label>
        <note>catalytic</note>
    </ligand>
</feature>
<dbReference type="EC" id="3.1.3.25" evidence="4"/>
<evidence type="ECO:0000313" key="10">
    <source>
        <dbReference type="Proteomes" id="UP000078541"/>
    </source>
</evidence>
<keyword evidence="7 8" id="KW-0460">Magnesium</keyword>
<dbReference type="Pfam" id="PF00459">
    <property type="entry name" value="Inositol_P"/>
    <property type="match status" value="2"/>
</dbReference>
<dbReference type="Proteomes" id="UP000078541">
    <property type="component" value="Unassembled WGS sequence"/>
</dbReference>
<dbReference type="AlphaFoldDB" id="A0A195EQH2"/>
<evidence type="ECO:0000256" key="5">
    <source>
        <dbReference type="ARBA" id="ARBA00022723"/>
    </source>
</evidence>
<dbReference type="UniPathway" id="UPA00823">
    <property type="reaction ID" value="UER00788"/>
</dbReference>
<dbReference type="STRING" id="34720.A0A195EQH2"/>
<evidence type="ECO:0000313" key="9">
    <source>
        <dbReference type="EMBL" id="KYN30530.1"/>
    </source>
</evidence>
<dbReference type="PRINTS" id="PR00377">
    <property type="entry name" value="IMPHPHTASES"/>
</dbReference>
<dbReference type="PRINTS" id="PR00378">
    <property type="entry name" value="LIIMPHPHTASE"/>
</dbReference>
<dbReference type="PANTHER" id="PTHR20854">
    <property type="entry name" value="INOSITOL MONOPHOSPHATASE"/>
    <property type="match status" value="1"/>
</dbReference>
<feature type="binding site" evidence="8">
    <location>
        <position position="372"/>
    </location>
    <ligand>
        <name>Mg(2+)</name>
        <dbReference type="ChEBI" id="CHEBI:18420"/>
        <label>1</label>
        <note>catalytic</note>
    </ligand>
</feature>
<dbReference type="PANTHER" id="PTHR20854:SF25">
    <property type="entry name" value="INOSITOL-1-MONOPHOSPHATASE"/>
    <property type="match status" value="1"/>
</dbReference>
<dbReference type="InterPro" id="IPR033942">
    <property type="entry name" value="IMPase"/>
</dbReference>
<dbReference type="SUPFAM" id="SSF56655">
    <property type="entry name" value="Carbohydrate phosphatase"/>
    <property type="match status" value="2"/>
</dbReference>
<gene>
    <name evidence="9" type="ORF">ALC56_15226</name>
</gene>
<feature type="binding site" evidence="8">
    <location>
        <position position="353"/>
    </location>
    <ligand>
        <name>Mg(2+)</name>
        <dbReference type="ChEBI" id="CHEBI:18420"/>
        <label>1</label>
        <note>catalytic</note>
    </ligand>
</feature>
<feature type="binding site" evidence="8">
    <location>
        <position position="375"/>
    </location>
    <ligand>
        <name>Mg(2+)</name>
        <dbReference type="ChEBI" id="CHEBI:18420"/>
        <label>1</label>
        <note>catalytic</note>
    </ligand>
</feature>
<dbReference type="PROSITE" id="PS00630">
    <property type="entry name" value="IMP_2"/>
    <property type="match status" value="2"/>
</dbReference>
<evidence type="ECO:0000256" key="6">
    <source>
        <dbReference type="ARBA" id="ARBA00022801"/>
    </source>
</evidence>
<dbReference type="EMBL" id="KQ982021">
    <property type="protein sequence ID" value="KYN30530.1"/>
    <property type="molecule type" value="Genomic_DNA"/>
</dbReference>
<dbReference type="Gene3D" id="3.40.190.80">
    <property type="match status" value="2"/>
</dbReference>
<dbReference type="PROSITE" id="PS00629">
    <property type="entry name" value="IMP_1"/>
    <property type="match status" value="2"/>
</dbReference>
<evidence type="ECO:0000256" key="3">
    <source>
        <dbReference type="ARBA" id="ARBA00009759"/>
    </source>
</evidence>
<dbReference type="InterPro" id="IPR020550">
    <property type="entry name" value="Inositol_monophosphatase_CS"/>
</dbReference>
<dbReference type="GO" id="GO:0046872">
    <property type="term" value="F:metal ion binding"/>
    <property type="evidence" value="ECO:0007669"/>
    <property type="project" value="UniProtKB-KW"/>
</dbReference>
<dbReference type="InterPro" id="IPR020552">
    <property type="entry name" value="Inositol_monoPase_Li-sen"/>
</dbReference>
<keyword evidence="10" id="KW-1185">Reference proteome</keyword>
<evidence type="ECO:0000256" key="8">
    <source>
        <dbReference type="PIRSR" id="PIRSR600760-2"/>
    </source>
</evidence>
<keyword evidence="5 8" id="KW-0479">Metal-binding</keyword>
<feature type="binding site" evidence="8">
    <location>
        <position position="374"/>
    </location>
    <ligand>
        <name>Mg(2+)</name>
        <dbReference type="ChEBI" id="CHEBI:18420"/>
        <label>1</label>
        <note>catalytic</note>
    </ligand>
</feature>
<accession>A0A195EQH2</accession>
<dbReference type="FunFam" id="3.30.540.10:FF:000004">
    <property type="entry name" value="Inositol-1-monophosphatase"/>
    <property type="match status" value="2"/>
</dbReference>
<evidence type="ECO:0000256" key="1">
    <source>
        <dbReference type="ARBA" id="ARBA00001946"/>
    </source>
</evidence>
<protein>
    <recommendedName>
        <fullName evidence="4">inositol-phosphate phosphatase</fullName>
        <ecNumber evidence="4">3.1.3.25</ecNumber>
    </recommendedName>
</protein>
<comment type="cofactor">
    <cofactor evidence="1 8">
        <name>Mg(2+)</name>
        <dbReference type="ChEBI" id="CHEBI:18420"/>
    </cofactor>
</comment>
<dbReference type="Gene3D" id="3.30.540.10">
    <property type="entry name" value="Fructose-1,6-Bisphosphatase, subunit A, domain 1"/>
    <property type="match status" value="2"/>
</dbReference>
<dbReference type="InterPro" id="IPR020583">
    <property type="entry name" value="Inositol_monoP_metal-BS"/>
</dbReference>
<sequence length="562" mass="62228">MSCDLDIAKCFDFATERVLQAGKILKCGQDEKIIYNKNEGDFVTNYDQQIEKLFIDGLAKEFPDHRIIAEEMVFAMQKMPELTDAPTWFLDPIDGTINFMHSLPYFGISVALMICKELVLGIIYNPSNSEFYSAIKGKGAFLNGKPIHVSNITDLKQAMLGIDASAVKFVKKDKDMYTARLTALIEATQVNRNIGSAALSMAYVAQGIIDILYDDVFLKPWDVAAGTLLIREAGGTVIDSKGATDSSEKARGADTDNTVLARAFCRRGRNRRTFARSPGCTEMARYAEDVYYETAIKLTREAAQILRDSINGLKHIQEKLGDWDLVTEYDRQIEDIIIGGLKRTFSNHRFIAEESTGKDLPELTDAPTWIIDPIDGTTNFIHGFPHTCVVIGLAVKKEMVLGIVYNPILEQLFTARKGRGAFLNGKPIQVSKIQELSKALVCMESGFIKVDDLREKMVERMQTIVKAAQGIRTLGVAALTLCYIALGIVEAYYIEGPGISTWDIAAASLIISEAGGVVVDRITGEPIDIMKPRAVAACNEGIARDVVRLIREADHRVDMRTK</sequence>
<dbReference type="GO" id="GO:0046854">
    <property type="term" value="P:phosphatidylinositol phosphate biosynthetic process"/>
    <property type="evidence" value="ECO:0007669"/>
    <property type="project" value="InterPro"/>
</dbReference>
<dbReference type="GO" id="GO:0008934">
    <property type="term" value="F:inositol monophosphate 1-phosphatase activity"/>
    <property type="evidence" value="ECO:0007669"/>
    <property type="project" value="InterPro"/>
</dbReference>
<evidence type="ECO:0000256" key="2">
    <source>
        <dbReference type="ARBA" id="ARBA00005152"/>
    </source>
</evidence>
<dbReference type="GO" id="GO:0007165">
    <property type="term" value="P:signal transduction"/>
    <property type="evidence" value="ECO:0007669"/>
    <property type="project" value="TreeGrafter"/>
</dbReference>
<dbReference type="GO" id="GO:0006021">
    <property type="term" value="P:inositol biosynthetic process"/>
    <property type="evidence" value="ECO:0007669"/>
    <property type="project" value="UniProtKB-UniPathway"/>
</dbReference>